<evidence type="ECO:0000313" key="7">
    <source>
        <dbReference type="Proteomes" id="UP001628220"/>
    </source>
</evidence>
<dbReference type="InterPro" id="IPR003742">
    <property type="entry name" value="RlmH-like"/>
</dbReference>
<dbReference type="PANTHER" id="PTHR33603:SF1">
    <property type="entry name" value="RIBOSOMAL RNA LARGE SUBUNIT METHYLTRANSFERASE H"/>
    <property type="match status" value="1"/>
</dbReference>
<dbReference type="RefSeq" id="WP_411914844.1">
    <property type="nucleotide sequence ID" value="NZ_BAAFSF010000001.1"/>
</dbReference>
<keyword evidence="1 5" id="KW-0489">Methyltransferase</keyword>
<comment type="caution">
    <text evidence="6">The sequence shown here is derived from an EMBL/GenBank/DDBJ whole genome shotgun (WGS) entry which is preliminary data.</text>
</comment>
<evidence type="ECO:0000256" key="4">
    <source>
        <dbReference type="ARBA" id="ARBA00038303"/>
    </source>
</evidence>
<proteinExistence type="inferred from homology"/>
<organism evidence="6 7">
    <name type="scientific">Porphyromonas miyakawae</name>
    <dbReference type="NCBI Taxonomy" id="3137470"/>
    <lineage>
        <taxon>Bacteria</taxon>
        <taxon>Pseudomonadati</taxon>
        <taxon>Bacteroidota</taxon>
        <taxon>Bacteroidia</taxon>
        <taxon>Bacteroidales</taxon>
        <taxon>Porphyromonadaceae</taxon>
        <taxon>Porphyromonas</taxon>
    </lineage>
</organism>
<dbReference type="EC" id="2.1.1.177" evidence="5"/>
<reference evidence="6 7" key="1">
    <citation type="journal article" date="2025" name="Int. J. Syst. Evol. Microbiol.">
        <title>Desulfovibrio falkowii sp. nov., Porphyromonas miyakawae sp. nov., Mediterraneibacter flintii sp. nov. and Owariibacterium komagatae gen. nov., sp. nov., isolated from human faeces.</title>
        <authorList>
            <person name="Hamaguchi T."/>
            <person name="Ohara M."/>
            <person name="Hisatomi A."/>
            <person name="Sekiguchi K."/>
            <person name="Takeda J.I."/>
            <person name="Ueyama J."/>
            <person name="Ito M."/>
            <person name="Nishiwaki H."/>
            <person name="Ogi T."/>
            <person name="Hirayama M."/>
            <person name="Ohkuma M."/>
            <person name="Sakamoto M."/>
            <person name="Ohno K."/>
        </authorList>
    </citation>
    <scope>NUCLEOTIDE SEQUENCE [LARGE SCALE GENOMIC DNA]</scope>
    <source>
        <strain evidence="6 7">13CB11C</strain>
    </source>
</reference>
<comment type="similarity">
    <text evidence="4 5">Belongs to the RNA methyltransferase RlmH family.</text>
</comment>
<dbReference type="CDD" id="cd18081">
    <property type="entry name" value="RlmH-like"/>
    <property type="match status" value="1"/>
</dbReference>
<dbReference type="Gene3D" id="3.40.1280.10">
    <property type="match status" value="1"/>
</dbReference>
<keyword evidence="5" id="KW-0963">Cytoplasm</keyword>
<comment type="subunit">
    <text evidence="5">Homodimer.</text>
</comment>
<evidence type="ECO:0000313" key="6">
    <source>
        <dbReference type="EMBL" id="GAB1251028.1"/>
    </source>
</evidence>
<dbReference type="Proteomes" id="UP001628220">
    <property type="component" value="Unassembled WGS sequence"/>
</dbReference>
<keyword evidence="3 5" id="KW-0949">S-adenosyl-L-methionine</keyword>
<keyword evidence="5" id="KW-0698">rRNA processing</keyword>
<dbReference type="HAMAP" id="MF_00658">
    <property type="entry name" value="23SrRNA_methyltr_H"/>
    <property type="match status" value="1"/>
</dbReference>
<evidence type="ECO:0000256" key="3">
    <source>
        <dbReference type="ARBA" id="ARBA00022691"/>
    </source>
</evidence>
<dbReference type="EMBL" id="BAAFSF010000001">
    <property type="protein sequence ID" value="GAB1251028.1"/>
    <property type="molecule type" value="Genomic_DNA"/>
</dbReference>
<comment type="subcellular location">
    <subcellularLocation>
        <location evidence="5">Cytoplasm</location>
    </subcellularLocation>
</comment>
<feature type="binding site" evidence="5">
    <location>
        <position position="106"/>
    </location>
    <ligand>
        <name>S-adenosyl-L-methionine</name>
        <dbReference type="ChEBI" id="CHEBI:59789"/>
    </ligand>
</feature>
<dbReference type="InterPro" id="IPR029028">
    <property type="entry name" value="Alpha/beta_knot_MTases"/>
</dbReference>
<sequence length="158" mass="18071">MQLKLLVVGETKEKTMQELINDYALRINYRLPFKIEVVPDAPHRLTGGNEAKVKEWEGEQILQRIGVGEKPILLDEKGKSYTSRALADQLEAKLGSSIKCWTWIVGGAYGFSEAVYKAVPERISLSKLTFTHQMVRLIAVEQMYRAITIIYHLPYHHD</sequence>
<dbReference type="SUPFAM" id="SSF75217">
    <property type="entry name" value="alpha/beta knot"/>
    <property type="match status" value="1"/>
</dbReference>
<feature type="binding site" evidence="5">
    <location>
        <position position="74"/>
    </location>
    <ligand>
        <name>S-adenosyl-L-methionine</name>
        <dbReference type="ChEBI" id="CHEBI:59789"/>
    </ligand>
</feature>
<name>A0ABQ0E027_9PORP</name>
<evidence type="ECO:0000256" key="5">
    <source>
        <dbReference type="HAMAP-Rule" id="MF_00658"/>
    </source>
</evidence>
<comment type="function">
    <text evidence="5">Specifically methylates the pseudouridine at position 1915 (m3Psi1915) in 23S rRNA.</text>
</comment>
<keyword evidence="7" id="KW-1185">Reference proteome</keyword>
<dbReference type="PIRSF" id="PIRSF004505">
    <property type="entry name" value="MT_bac"/>
    <property type="match status" value="1"/>
</dbReference>
<accession>A0ABQ0E027</accession>
<dbReference type="InterPro" id="IPR029026">
    <property type="entry name" value="tRNA_m1G_MTases_N"/>
</dbReference>
<evidence type="ECO:0000256" key="1">
    <source>
        <dbReference type="ARBA" id="ARBA00022603"/>
    </source>
</evidence>
<comment type="catalytic activity">
    <reaction evidence="5">
        <text>pseudouridine(1915) in 23S rRNA + S-adenosyl-L-methionine = N(3)-methylpseudouridine(1915) in 23S rRNA + S-adenosyl-L-homocysteine + H(+)</text>
        <dbReference type="Rhea" id="RHEA:42752"/>
        <dbReference type="Rhea" id="RHEA-COMP:10221"/>
        <dbReference type="Rhea" id="RHEA-COMP:10222"/>
        <dbReference type="ChEBI" id="CHEBI:15378"/>
        <dbReference type="ChEBI" id="CHEBI:57856"/>
        <dbReference type="ChEBI" id="CHEBI:59789"/>
        <dbReference type="ChEBI" id="CHEBI:65314"/>
        <dbReference type="ChEBI" id="CHEBI:74486"/>
        <dbReference type="EC" id="2.1.1.177"/>
    </reaction>
</comment>
<dbReference type="PANTHER" id="PTHR33603">
    <property type="entry name" value="METHYLTRANSFERASE"/>
    <property type="match status" value="1"/>
</dbReference>
<evidence type="ECO:0000256" key="2">
    <source>
        <dbReference type="ARBA" id="ARBA00022679"/>
    </source>
</evidence>
<keyword evidence="2 5" id="KW-0808">Transferase</keyword>
<gene>
    <name evidence="5 6" type="primary">rlmH</name>
    <name evidence="6" type="ORF">Tsumi_01320</name>
</gene>
<protein>
    <recommendedName>
        <fullName evidence="5">Ribosomal RNA large subunit methyltransferase H</fullName>
        <ecNumber evidence="5">2.1.1.177</ecNumber>
    </recommendedName>
    <alternativeName>
        <fullName evidence="5">23S rRNA (pseudouridine1915-N3)-methyltransferase</fullName>
    </alternativeName>
    <alternativeName>
        <fullName evidence="5">23S rRNA m3Psi1915 methyltransferase</fullName>
    </alternativeName>
    <alternativeName>
        <fullName evidence="5">rRNA (pseudouridine-N3-)-methyltransferase RlmH</fullName>
    </alternativeName>
</protein>
<dbReference type="Pfam" id="PF02590">
    <property type="entry name" value="SPOUT_MTase"/>
    <property type="match status" value="1"/>
</dbReference>
<feature type="binding site" evidence="5">
    <location>
        <begin position="125"/>
        <end position="130"/>
    </location>
    <ligand>
        <name>S-adenosyl-L-methionine</name>
        <dbReference type="ChEBI" id="CHEBI:59789"/>
    </ligand>
</feature>